<name>A0AB34IU88_PRYPA</name>
<evidence type="ECO:0000313" key="3">
    <source>
        <dbReference type="Proteomes" id="UP001515480"/>
    </source>
</evidence>
<reference evidence="2 3" key="1">
    <citation type="journal article" date="2024" name="Science">
        <title>Giant polyketide synthase enzymes in the biosynthesis of giant marine polyether toxins.</title>
        <authorList>
            <person name="Fallon T.R."/>
            <person name="Shende V.V."/>
            <person name="Wierzbicki I.H."/>
            <person name="Pendleton A.L."/>
            <person name="Watervoot N.F."/>
            <person name="Auber R.P."/>
            <person name="Gonzalez D.J."/>
            <person name="Wisecaver J.H."/>
            <person name="Moore B.S."/>
        </authorList>
    </citation>
    <scope>NUCLEOTIDE SEQUENCE [LARGE SCALE GENOMIC DNA]</scope>
    <source>
        <strain evidence="2 3">12B1</strain>
    </source>
</reference>
<keyword evidence="1" id="KW-0732">Signal</keyword>
<comment type="caution">
    <text evidence="2">The sequence shown here is derived from an EMBL/GenBank/DDBJ whole genome shotgun (WGS) entry which is preliminary data.</text>
</comment>
<dbReference type="AlphaFoldDB" id="A0AB34IU88"/>
<dbReference type="EMBL" id="JBGBPQ010000019">
    <property type="protein sequence ID" value="KAL1504943.1"/>
    <property type="molecule type" value="Genomic_DNA"/>
</dbReference>
<organism evidence="2 3">
    <name type="scientific">Prymnesium parvum</name>
    <name type="common">Toxic golden alga</name>
    <dbReference type="NCBI Taxonomy" id="97485"/>
    <lineage>
        <taxon>Eukaryota</taxon>
        <taxon>Haptista</taxon>
        <taxon>Haptophyta</taxon>
        <taxon>Prymnesiophyceae</taxon>
        <taxon>Prymnesiales</taxon>
        <taxon>Prymnesiaceae</taxon>
        <taxon>Prymnesium</taxon>
    </lineage>
</organism>
<evidence type="ECO:0000313" key="2">
    <source>
        <dbReference type="EMBL" id="KAL1504943.1"/>
    </source>
</evidence>
<sequence length="199" mass="22753">MAASRKTWRPAMVLFTASVSLWHTQTVASTDDGFGEVCACARDAECGAFRALSDEQRRARAFPLNPAFAVGETPAVYAAHSQQLTLAEVCPQIWPPPSHSTYWSKRKDKVRHTMQFYNQLANGQTFGLFENKLLMKRVYRCLDIPFMVPYFSAMVAQRPRVQPDRVEAPNKYRQDSRINRETELLKIRLPPQQKAAEFL</sequence>
<gene>
    <name evidence="2" type="ORF">AB1Y20_008710</name>
</gene>
<feature type="chain" id="PRO_5044301245" description="Secreted protein" evidence="1">
    <location>
        <begin position="30"/>
        <end position="199"/>
    </location>
</feature>
<evidence type="ECO:0008006" key="4">
    <source>
        <dbReference type="Google" id="ProtNLM"/>
    </source>
</evidence>
<keyword evidence="3" id="KW-1185">Reference proteome</keyword>
<feature type="signal peptide" evidence="1">
    <location>
        <begin position="1"/>
        <end position="29"/>
    </location>
</feature>
<dbReference type="Proteomes" id="UP001515480">
    <property type="component" value="Unassembled WGS sequence"/>
</dbReference>
<protein>
    <recommendedName>
        <fullName evidence="4">Secreted protein</fullName>
    </recommendedName>
</protein>
<accession>A0AB34IU88</accession>
<evidence type="ECO:0000256" key="1">
    <source>
        <dbReference type="SAM" id="SignalP"/>
    </source>
</evidence>
<proteinExistence type="predicted"/>